<sequence length="111" mass="12691">MSNSTQFILDSLADQQPILRPRPDGSALLELCGSEIGPLRVIEKRTLECLSEADKFIKQLRREMQLQNGDWQAHALESASIDSELPTYTGQAIYLRAMQTLVERRRTEHKH</sequence>
<comment type="caution">
    <text evidence="1">The sequence shown here is derived from an EMBL/GenBank/DDBJ whole genome shotgun (WGS) entry which is preliminary data.</text>
</comment>
<keyword evidence="2" id="KW-1185">Reference proteome</keyword>
<accession>A0ABS2IFR8</accession>
<gene>
    <name evidence="1" type="ORF">JQX08_14565</name>
</gene>
<reference evidence="1 2" key="1">
    <citation type="submission" date="2021-02" db="EMBL/GenBank/DDBJ databases">
        <authorList>
            <person name="Lee D.-H."/>
        </authorList>
    </citation>
    <scope>NUCLEOTIDE SEQUENCE [LARGE SCALE GENOMIC DNA]</scope>
    <source>
        <strain evidence="1 2">UL073</strain>
    </source>
</reference>
<protein>
    <submittedName>
        <fullName evidence="1">Uncharacterized protein</fullName>
    </submittedName>
</protein>
<organism evidence="1 2">
    <name type="scientific">Zestomonas insulae</name>
    <dbReference type="NCBI Taxonomy" id="2809017"/>
    <lineage>
        <taxon>Bacteria</taxon>
        <taxon>Pseudomonadati</taxon>
        <taxon>Pseudomonadota</taxon>
        <taxon>Gammaproteobacteria</taxon>
        <taxon>Pseudomonadales</taxon>
        <taxon>Pseudomonadaceae</taxon>
        <taxon>Zestomonas</taxon>
    </lineage>
</organism>
<name>A0ABS2IFR8_9GAMM</name>
<proteinExistence type="predicted"/>
<evidence type="ECO:0000313" key="2">
    <source>
        <dbReference type="Proteomes" id="UP000717995"/>
    </source>
</evidence>
<dbReference type="Proteomes" id="UP000717995">
    <property type="component" value="Unassembled WGS sequence"/>
</dbReference>
<dbReference type="RefSeq" id="WP_205349121.1">
    <property type="nucleotide sequence ID" value="NZ_JAFEUP010000004.1"/>
</dbReference>
<evidence type="ECO:0000313" key="1">
    <source>
        <dbReference type="EMBL" id="MBM7061931.1"/>
    </source>
</evidence>
<dbReference type="EMBL" id="JAFEUP010000004">
    <property type="protein sequence ID" value="MBM7061931.1"/>
    <property type="molecule type" value="Genomic_DNA"/>
</dbReference>